<keyword evidence="9 18" id="KW-0460">Magnesium</keyword>
<feature type="binding site" evidence="18">
    <location>
        <begin position="9"/>
        <end position="12"/>
    </location>
    <ligand>
        <name>UDP-N-acetyl-alpha-D-glucosamine</name>
        <dbReference type="ChEBI" id="CHEBI:57705"/>
    </ligand>
</feature>
<dbReference type="Proteomes" id="UP000563524">
    <property type="component" value="Unassembled WGS sequence"/>
</dbReference>
<feature type="binding site" evidence="18">
    <location>
        <position position="23"/>
    </location>
    <ligand>
        <name>UDP-N-acetyl-alpha-D-glucosamine</name>
        <dbReference type="ChEBI" id="CHEBI:57705"/>
    </ligand>
</feature>
<dbReference type="GO" id="GO:0009245">
    <property type="term" value="P:lipid A biosynthetic process"/>
    <property type="evidence" value="ECO:0007669"/>
    <property type="project" value="UniProtKB-UniRule"/>
</dbReference>
<feature type="binding site" evidence="18">
    <location>
        <position position="336"/>
    </location>
    <ligand>
        <name>UDP-N-acetyl-alpha-D-glucosamine</name>
        <dbReference type="ChEBI" id="CHEBI:57705"/>
    </ligand>
</feature>
<dbReference type="EMBL" id="JACHOB010000001">
    <property type="protein sequence ID" value="MBB4658439.1"/>
    <property type="molecule type" value="Genomic_DNA"/>
</dbReference>
<dbReference type="SUPFAM" id="SSF53448">
    <property type="entry name" value="Nucleotide-diphospho-sugar transferases"/>
    <property type="match status" value="1"/>
</dbReference>
<organism evidence="20 21">
    <name type="scientific">Parvularcula dongshanensis</name>
    <dbReference type="NCBI Taxonomy" id="1173995"/>
    <lineage>
        <taxon>Bacteria</taxon>
        <taxon>Pseudomonadati</taxon>
        <taxon>Pseudomonadota</taxon>
        <taxon>Alphaproteobacteria</taxon>
        <taxon>Parvularculales</taxon>
        <taxon>Parvularculaceae</taxon>
        <taxon>Parvularcula</taxon>
    </lineage>
</organism>
<keyword evidence="4 18" id="KW-0963">Cytoplasm</keyword>
<comment type="caution">
    <text evidence="18">Lacks conserved residue(s) required for the propagation of feature annotation.</text>
</comment>
<dbReference type="UniPathway" id="UPA00973"/>
<dbReference type="PROSITE" id="PS00101">
    <property type="entry name" value="HEXAPEP_TRANSFERASES"/>
    <property type="match status" value="1"/>
</dbReference>
<dbReference type="CDD" id="cd03353">
    <property type="entry name" value="LbH_GlmU_C"/>
    <property type="match status" value="1"/>
</dbReference>
<name>A0A840I0T4_9PROT</name>
<feature type="binding site" evidence="18">
    <location>
        <begin position="371"/>
        <end position="372"/>
    </location>
    <ligand>
        <name>acetyl-CoA</name>
        <dbReference type="ChEBI" id="CHEBI:57288"/>
    </ligand>
</feature>
<dbReference type="InterPro" id="IPR038009">
    <property type="entry name" value="GlmU_C_LbH"/>
</dbReference>
<dbReference type="HAMAP" id="MF_01631">
    <property type="entry name" value="GlmU"/>
    <property type="match status" value="1"/>
</dbReference>
<comment type="similarity">
    <text evidence="2 18">In the C-terminal section; belongs to the transferase hexapeptide repeat family.</text>
</comment>
<comment type="subunit">
    <text evidence="18">Homotrimer.</text>
</comment>
<dbReference type="PANTHER" id="PTHR43584">
    <property type="entry name" value="NUCLEOTIDYL TRANSFERASE"/>
    <property type="match status" value="1"/>
</dbReference>
<sequence>MTAIASVVLAAGQGTRMRSSLPKVLHEVGGLPMLGHVLNAAAALGAARQVVVVGAMSPRVGAAAGDLAEGVEIAVQDPPRGTADAVSAALPKLEGFEGIVLVLYADTPLVTAETLGRMARAIDDGAALAVLGFEPDEPGAYGRLVTDGSGALDRIVEAKDASADELAVRLCNAGVMAVRSDVLRALLPRIGNRNAKSEFYLTDLVGLARGAGERAAVVKASAEEVSGVNDRAELAAAEGVFQRRARLALALAGVTLRDPATLYLSHDTQVGQDVVIGQNVVVGPGVRIESGARVEAFCHLEGCVIEAGASVGPFARLRPGTKVGKGAKVGNFVEAKKAVLGEGAKVGHLTYLGDAEVGADVNIGAGTITCNYDGYEKHVTRIGARAFIGSNSSLVAPVTVGEGAYVGSGSVVTDDVRSDALALARGRQVEKPGWAVSFRERKEK</sequence>
<evidence type="ECO:0000256" key="13">
    <source>
        <dbReference type="ARBA" id="ARBA00023315"/>
    </source>
</evidence>
<evidence type="ECO:0000256" key="9">
    <source>
        <dbReference type="ARBA" id="ARBA00022842"/>
    </source>
</evidence>
<feature type="region of interest" description="Pyrophosphorylase" evidence="18">
    <location>
        <begin position="1"/>
        <end position="231"/>
    </location>
</feature>
<dbReference type="GO" id="GO:0016020">
    <property type="term" value="C:membrane"/>
    <property type="evidence" value="ECO:0007669"/>
    <property type="project" value="GOC"/>
</dbReference>
<dbReference type="NCBIfam" id="TIGR01173">
    <property type="entry name" value="glmU"/>
    <property type="match status" value="1"/>
</dbReference>
<evidence type="ECO:0000256" key="4">
    <source>
        <dbReference type="ARBA" id="ARBA00022490"/>
    </source>
</evidence>
<feature type="binding site" evidence="18">
    <location>
        <position position="172"/>
    </location>
    <ligand>
        <name>UDP-N-acetyl-alpha-D-glucosamine</name>
        <dbReference type="ChEBI" id="CHEBI:57705"/>
    </ligand>
</feature>
<dbReference type="EC" id="2.7.7.23" evidence="18"/>
<dbReference type="PANTHER" id="PTHR43584:SF3">
    <property type="entry name" value="BIFUNCTIONAL PROTEIN GLMU"/>
    <property type="match status" value="1"/>
</dbReference>
<dbReference type="GO" id="GO:0009252">
    <property type="term" value="P:peptidoglycan biosynthetic process"/>
    <property type="evidence" value="ECO:0007669"/>
    <property type="project" value="UniProtKB-UniRule"/>
</dbReference>
<protein>
    <recommendedName>
        <fullName evidence="18">Bifunctional protein GlmU</fullName>
    </recommendedName>
    <domain>
        <recommendedName>
            <fullName evidence="18">UDP-N-acetylglucosamine pyrophosphorylase</fullName>
            <ecNumber evidence="18">2.7.7.23</ecNumber>
        </recommendedName>
        <alternativeName>
            <fullName evidence="18">N-acetylglucosamine-1-phosphate uridyltransferase</fullName>
        </alternativeName>
    </domain>
    <domain>
        <recommendedName>
            <fullName evidence="18">Glucosamine-1-phosphate N-acetyltransferase</fullName>
            <ecNumber evidence="18">2.3.1.157</ecNumber>
        </recommendedName>
    </domain>
</protein>
<dbReference type="GO" id="GO:0000902">
    <property type="term" value="P:cell morphogenesis"/>
    <property type="evidence" value="ECO:0007669"/>
    <property type="project" value="UniProtKB-UniRule"/>
</dbReference>
<feature type="binding site" evidence="18">
    <location>
        <position position="362"/>
    </location>
    <ligand>
        <name>UDP-N-acetyl-alpha-D-glucosamine</name>
        <dbReference type="ChEBI" id="CHEBI:57705"/>
    </ligand>
</feature>
<evidence type="ECO:0000256" key="3">
    <source>
        <dbReference type="ARBA" id="ARBA00007947"/>
    </source>
</evidence>
<keyword evidence="12 18" id="KW-0511">Multifunctional enzyme</keyword>
<comment type="subcellular location">
    <subcellularLocation>
        <location evidence="1 18">Cytoplasm</location>
    </subcellularLocation>
</comment>
<feature type="binding site" evidence="18">
    <location>
        <position position="318"/>
    </location>
    <ligand>
        <name>UDP-N-acetyl-alpha-D-glucosamine</name>
        <dbReference type="ChEBI" id="CHEBI:57705"/>
    </ligand>
</feature>
<accession>A0A840I0T4</accession>
<dbReference type="GO" id="GO:0005737">
    <property type="term" value="C:cytoplasm"/>
    <property type="evidence" value="ECO:0007669"/>
    <property type="project" value="UniProtKB-SubCell"/>
</dbReference>
<feature type="domain" description="MobA-like NTP transferase" evidence="19">
    <location>
        <begin position="7"/>
        <end position="141"/>
    </location>
</feature>
<feature type="binding site" evidence="18">
    <location>
        <begin position="81"/>
        <end position="82"/>
    </location>
    <ligand>
        <name>UDP-N-acetyl-alpha-D-glucosamine</name>
        <dbReference type="ChEBI" id="CHEBI:57705"/>
    </ligand>
</feature>
<reference evidence="20 21" key="1">
    <citation type="submission" date="2020-08" db="EMBL/GenBank/DDBJ databases">
        <title>Genomic Encyclopedia of Type Strains, Phase IV (KMG-IV): sequencing the most valuable type-strain genomes for metagenomic binning, comparative biology and taxonomic classification.</title>
        <authorList>
            <person name="Goeker M."/>
        </authorList>
    </citation>
    <scope>NUCLEOTIDE SEQUENCE [LARGE SCALE GENOMIC DNA]</scope>
    <source>
        <strain evidence="20 21">DSM 102850</strain>
    </source>
</reference>
<evidence type="ECO:0000256" key="17">
    <source>
        <dbReference type="ARBA" id="ARBA00049628"/>
    </source>
</evidence>
<keyword evidence="10 18" id="KW-0133">Cell shape</keyword>
<evidence type="ECO:0000313" key="21">
    <source>
        <dbReference type="Proteomes" id="UP000563524"/>
    </source>
</evidence>
<dbReference type="SUPFAM" id="SSF51161">
    <property type="entry name" value="Trimeric LpxA-like enzymes"/>
    <property type="match status" value="1"/>
</dbReference>
<evidence type="ECO:0000256" key="10">
    <source>
        <dbReference type="ARBA" id="ARBA00022960"/>
    </source>
</evidence>
<dbReference type="GO" id="GO:0006048">
    <property type="term" value="P:UDP-N-acetylglucosamine biosynthetic process"/>
    <property type="evidence" value="ECO:0007669"/>
    <property type="project" value="UniProtKB-UniPathway"/>
</dbReference>
<feature type="binding site" evidence="18">
    <location>
        <position position="365"/>
    </location>
    <ligand>
        <name>acetyl-CoA</name>
        <dbReference type="ChEBI" id="CHEBI:57288"/>
    </ligand>
</feature>
<keyword evidence="13 18" id="KW-0012">Acyltransferase</keyword>
<evidence type="ECO:0000256" key="6">
    <source>
        <dbReference type="ARBA" id="ARBA00022695"/>
    </source>
</evidence>
<dbReference type="GO" id="GO:0003977">
    <property type="term" value="F:UDP-N-acetylglucosamine diphosphorylase activity"/>
    <property type="evidence" value="ECO:0007669"/>
    <property type="project" value="UniProtKB-UniRule"/>
</dbReference>
<evidence type="ECO:0000313" key="20">
    <source>
        <dbReference type="EMBL" id="MBB4658439.1"/>
    </source>
</evidence>
<dbReference type="GO" id="GO:0071555">
    <property type="term" value="P:cell wall organization"/>
    <property type="evidence" value="ECO:0007669"/>
    <property type="project" value="UniProtKB-KW"/>
</dbReference>
<comment type="cofactor">
    <cofactor evidence="18">
        <name>Mg(2+)</name>
        <dbReference type="ChEBI" id="CHEBI:18420"/>
    </cofactor>
    <text evidence="18">Binds 1 Mg(2+) ion per subunit.</text>
</comment>
<evidence type="ECO:0000256" key="5">
    <source>
        <dbReference type="ARBA" id="ARBA00022679"/>
    </source>
</evidence>
<dbReference type="GO" id="GO:0000287">
    <property type="term" value="F:magnesium ion binding"/>
    <property type="evidence" value="ECO:0007669"/>
    <property type="project" value="UniProtKB-UniRule"/>
</dbReference>
<dbReference type="InterPro" id="IPR025877">
    <property type="entry name" value="MobA-like_NTP_Trfase"/>
</dbReference>
<feature type="binding site" evidence="18">
    <location>
        <position position="390"/>
    </location>
    <ligand>
        <name>acetyl-CoA</name>
        <dbReference type="ChEBI" id="CHEBI:57288"/>
    </ligand>
</feature>
<dbReference type="GO" id="GO:0019134">
    <property type="term" value="F:glucosamine-1-phosphate N-acetyltransferase activity"/>
    <property type="evidence" value="ECO:0007669"/>
    <property type="project" value="UniProtKB-UniRule"/>
</dbReference>
<comment type="catalytic activity">
    <reaction evidence="16 18">
        <text>N-acetyl-alpha-D-glucosamine 1-phosphate + UTP + H(+) = UDP-N-acetyl-alpha-D-glucosamine + diphosphate</text>
        <dbReference type="Rhea" id="RHEA:13509"/>
        <dbReference type="ChEBI" id="CHEBI:15378"/>
        <dbReference type="ChEBI" id="CHEBI:33019"/>
        <dbReference type="ChEBI" id="CHEBI:46398"/>
        <dbReference type="ChEBI" id="CHEBI:57705"/>
        <dbReference type="ChEBI" id="CHEBI:57776"/>
        <dbReference type="EC" id="2.7.7.23"/>
    </reaction>
</comment>
<dbReference type="AlphaFoldDB" id="A0A840I0T4"/>
<dbReference type="UniPathway" id="UPA00113">
    <property type="reaction ID" value="UER00532"/>
</dbReference>
<dbReference type="InterPro" id="IPR018357">
    <property type="entry name" value="Hexapep_transf_CS"/>
</dbReference>
<keyword evidence="7 18" id="KW-0479">Metal-binding</keyword>
<evidence type="ECO:0000256" key="18">
    <source>
        <dbReference type="HAMAP-Rule" id="MF_01631"/>
    </source>
</evidence>
<evidence type="ECO:0000256" key="11">
    <source>
        <dbReference type="ARBA" id="ARBA00022984"/>
    </source>
</evidence>
<keyword evidence="6 18" id="KW-0548">Nucleotidyltransferase</keyword>
<dbReference type="InterPro" id="IPR011004">
    <property type="entry name" value="Trimer_LpxA-like_sf"/>
</dbReference>
<dbReference type="GO" id="GO:0008360">
    <property type="term" value="P:regulation of cell shape"/>
    <property type="evidence" value="ECO:0007669"/>
    <property type="project" value="UniProtKB-KW"/>
</dbReference>
<gene>
    <name evidence="18" type="primary">glmU</name>
    <name evidence="20" type="ORF">GGQ59_000939</name>
</gene>
<feature type="active site" description="Proton acceptor" evidence="18">
    <location>
        <position position="348"/>
    </location>
</feature>
<feature type="binding site" evidence="18">
    <location>
        <position position="408"/>
    </location>
    <ligand>
        <name>acetyl-CoA</name>
        <dbReference type="ChEBI" id="CHEBI:57288"/>
    </ligand>
</feature>
<evidence type="ECO:0000256" key="16">
    <source>
        <dbReference type="ARBA" id="ARBA00048493"/>
    </source>
</evidence>
<comment type="catalytic activity">
    <reaction evidence="15 18">
        <text>alpha-D-glucosamine 1-phosphate + acetyl-CoA = N-acetyl-alpha-D-glucosamine 1-phosphate + CoA + H(+)</text>
        <dbReference type="Rhea" id="RHEA:13725"/>
        <dbReference type="ChEBI" id="CHEBI:15378"/>
        <dbReference type="ChEBI" id="CHEBI:57287"/>
        <dbReference type="ChEBI" id="CHEBI:57288"/>
        <dbReference type="ChEBI" id="CHEBI:57776"/>
        <dbReference type="ChEBI" id="CHEBI:58516"/>
        <dbReference type="EC" id="2.3.1.157"/>
    </reaction>
</comment>
<keyword evidence="14 18" id="KW-0961">Cell wall biogenesis/degradation</keyword>
<evidence type="ECO:0000256" key="15">
    <source>
        <dbReference type="ARBA" id="ARBA00048247"/>
    </source>
</evidence>
<feature type="region of interest" description="Linker" evidence="18">
    <location>
        <begin position="232"/>
        <end position="252"/>
    </location>
</feature>
<comment type="pathway">
    <text evidence="18">Nucleotide-sugar biosynthesis; UDP-N-acetyl-alpha-D-glucosamine biosynthesis; N-acetyl-alpha-D-glucosamine 1-phosphate from alpha-D-glucosamine 6-phosphate (route II): step 2/2.</text>
</comment>
<evidence type="ECO:0000256" key="14">
    <source>
        <dbReference type="ARBA" id="ARBA00023316"/>
    </source>
</evidence>
<keyword evidence="8 18" id="KW-0677">Repeat</keyword>
<keyword evidence="21" id="KW-1185">Reference proteome</keyword>
<comment type="pathway">
    <text evidence="18">Bacterial outer membrane biogenesis; LPS lipid A biosynthesis.</text>
</comment>
<dbReference type="InterPro" id="IPR050065">
    <property type="entry name" value="GlmU-like"/>
</dbReference>
<feature type="region of interest" description="N-acetyltransferase" evidence="18">
    <location>
        <begin position="253"/>
        <end position="444"/>
    </location>
</feature>
<evidence type="ECO:0000256" key="12">
    <source>
        <dbReference type="ARBA" id="ARBA00023268"/>
    </source>
</evidence>
<dbReference type="NCBIfam" id="NF010933">
    <property type="entry name" value="PRK14353.1"/>
    <property type="match status" value="1"/>
</dbReference>
<dbReference type="InterPro" id="IPR001451">
    <property type="entry name" value="Hexapep"/>
</dbReference>
<evidence type="ECO:0000256" key="8">
    <source>
        <dbReference type="ARBA" id="ARBA00022737"/>
    </source>
</evidence>
<feature type="binding site" evidence="18">
    <location>
        <position position="425"/>
    </location>
    <ligand>
        <name>acetyl-CoA</name>
        <dbReference type="ChEBI" id="CHEBI:57288"/>
    </ligand>
</feature>
<evidence type="ECO:0000259" key="19">
    <source>
        <dbReference type="Pfam" id="PF12804"/>
    </source>
</evidence>
<feature type="binding site" evidence="18">
    <location>
        <position position="229"/>
    </location>
    <ligand>
        <name>UDP-N-acetyl-alpha-D-glucosamine</name>
        <dbReference type="ChEBI" id="CHEBI:57705"/>
    </ligand>
</feature>
<feature type="binding site" evidence="18">
    <location>
        <position position="351"/>
    </location>
    <ligand>
        <name>UDP-N-acetyl-alpha-D-glucosamine</name>
        <dbReference type="ChEBI" id="CHEBI:57705"/>
    </ligand>
</feature>
<comment type="function">
    <text evidence="17 18">Catalyzes the last two sequential reactions in the de novo biosynthetic pathway for UDP-N-acetylglucosamine (UDP-GlcNAc). The C-terminal domain catalyzes the transfer of acetyl group from acetyl coenzyme A to glucosamine-1-phosphate (GlcN-1-P) to produce N-acetylglucosamine-1-phosphate (GlcNAc-1-P), which is converted into UDP-GlcNAc by the transfer of uridine 5-monophosphate (from uridine 5-triphosphate), a reaction catalyzed by the N-terminal domain.</text>
</comment>
<comment type="similarity">
    <text evidence="3 18">In the N-terminal section; belongs to the N-acetylglucosamine-1-phosphate uridyltransferase family.</text>
</comment>
<dbReference type="RefSeq" id="WP_183816264.1">
    <property type="nucleotide sequence ID" value="NZ_JACHOB010000001.1"/>
</dbReference>
<keyword evidence="5 18" id="KW-0808">Transferase</keyword>
<dbReference type="Gene3D" id="2.160.10.10">
    <property type="entry name" value="Hexapeptide repeat proteins"/>
    <property type="match status" value="1"/>
</dbReference>
<dbReference type="Pfam" id="PF00132">
    <property type="entry name" value="Hexapep"/>
    <property type="match status" value="2"/>
</dbReference>
<evidence type="ECO:0000256" key="7">
    <source>
        <dbReference type="ARBA" id="ARBA00022723"/>
    </source>
</evidence>
<dbReference type="Pfam" id="PF12804">
    <property type="entry name" value="NTP_transf_3"/>
    <property type="match status" value="1"/>
</dbReference>
<dbReference type="InterPro" id="IPR005882">
    <property type="entry name" value="Bifunctional_GlmU"/>
</dbReference>
<dbReference type="CDD" id="cd02540">
    <property type="entry name" value="GT2_GlmU_N_bac"/>
    <property type="match status" value="1"/>
</dbReference>
<dbReference type="Gene3D" id="3.90.550.10">
    <property type="entry name" value="Spore Coat Polysaccharide Biosynthesis Protein SpsA, Chain A"/>
    <property type="match status" value="1"/>
</dbReference>
<feature type="binding site" evidence="18">
    <location>
        <position position="142"/>
    </location>
    <ligand>
        <name>UDP-N-acetyl-alpha-D-glucosamine</name>
        <dbReference type="ChEBI" id="CHEBI:57705"/>
    </ligand>
</feature>
<feature type="binding site" evidence="18">
    <location>
        <position position="106"/>
    </location>
    <ligand>
        <name>Mg(2+)</name>
        <dbReference type="ChEBI" id="CHEBI:18420"/>
    </ligand>
</feature>
<dbReference type="EC" id="2.3.1.157" evidence="18"/>
<evidence type="ECO:0000256" key="1">
    <source>
        <dbReference type="ARBA" id="ARBA00004496"/>
    </source>
</evidence>
<comment type="caution">
    <text evidence="20">The sequence shown here is derived from an EMBL/GenBank/DDBJ whole genome shotgun (WGS) entry which is preliminary data.</text>
</comment>
<feature type="binding site" evidence="18">
    <location>
        <position position="229"/>
    </location>
    <ligand>
        <name>Mg(2+)</name>
        <dbReference type="ChEBI" id="CHEBI:18420"/>
    </ligand>
</feature>
<proteinExistence type="inferred from homology"/>
<comment type="pathway">
    <text evidence="18">Nucleotide-sugar biosynthesis; UDP-N-acetyl-alpha-D-glucosamine biosynthesis; UDP-N-acetyl-alpha-D-glucosamine from N-acetyl-alpha-D-glucosamine 1-phosphate: step 1/1.</text>
</comment>
<dbReference type="InterPro" id="IPR029044">
    <property type="entry name" value="Nucleotide-diphossugar_trans"/>
</dbReference>
<feature type="binding site" evidence="18">
    <location>
        <position position="157"/>
    </location>
    <ligand>
        <name>UDP-N-acetyl-alpha-D-glucosamine</name>
        <dbReference type="ChEBI" id="CHEBI:57705"/>
    </ligand>
</feature>
<evidence type="ECO:0000256" key="2">
    <source>
        <dbReference type="ARBA" id="ARBA00007707"/>
    </source>
</evidence>
<keyword evidence="11 18" id="KW-0573">Peptidoglycan synthesis</keyword>
<feature type="binding site" evidence="18">
    <location>
        <position position="76"/>
    </location>
    <ligand>
        <name>UDP-N-acetyl-alpha-D-glucosamine</name>
        <dbReference type="ChEBI" id="CHEBI:57705"/>
    </ligand>
</feature>